<proteinExistence type="predicted"/>
<accession>A0A317MWC3</accession>
<dbReference type="SUPFAM" id="SSF52540">
    <property type="entry name" value="P-loop containing nucleoside triphosphate hydrolases"/>
    <property type="match status" value="1"/>
</dbReference>
<dbReference type="EMBL" id="QGTJ01000003">
    <property type="protein sequence ID" value="PWV63175.1"/>
    <property type="molecule type" value="Genomic_DNA"/>
</dbReference>
<dbReference type="RefSeq" id="WP_110017687.1">
    <property type="nucleotide sequence ID" value="NZ_QGTJ01000003.1"/>
</dbReference>
<gene>
    <name evidence="1" type="ORF">C7443_103100</name>
</gene>
<protein>
    <submittedName>
        <fullName evidence="1">Uncharacterized protein (DUF697 family)</fullName>
    </submittedName>
</protein>
<dbReference type="Proteomes" id="UP000246569">
    <property type="component" value="Unassembled WGS sequence"/>
</dbReference>
<dbReference type="CDD" id="cd00882">
    <property type="entry name" value="Ras_like_GTPase"/>
    <property type="match status" value="1"/>
</dbReference>
<organism evidence="1 2">
    <name type="scientific">Plasticicumulans acidivorans</name>
    <dbReference type="NCBI Taxonomy" id="886464"/>
    <lineage>
        <taxon>Bacteria</taxon>
        <taxon>Pseudomonadati</taxon>
        <taxon>Pseudomonadota</taxon>
        <taxon>Gammaproteobacteria</taxon>
        <taxon>Candidatus Competibacteraceae</taxon>
        <taxon>Plasticicumulans</taxon>
    </lineage>
</organism>
<keyword evidence="2" id="KW-1185">Reference proteome</keyword>
<comment type="caution">
    <text evidence="1">The sequence shown here is derived from an EMBL/GenBank/DDBJ whole genome shotgun (WGS) entry which is preliminary data.</text>
</comment>
<sequence length="411" mass="43378">MPDWNAYLTSLTDGWSALREALLKPRVDPAELDALLRQARTQQPVPVIWLFGKAQSGKTSIVRALTGSADADIGNGFRPCTRSARLYDYPAGMPLVRFLDTRGLGEVAYDPAEDIAFCEGQAHLLLAVMRALDPPQGAAFEALRAVRARHPEWALVVAQTCLHEGYAPGMAHGMPYPYAEPLLPDSVPVELRRALAAQRIALRDLPGEPPRCVPIDLTLAEDGYPPTDYGLDALWNAIESALPLGLRALLGADAAVQDLFSRTAETHIRGYALAATALGALPAAGAFGVPAVQAKLLHTLAALYGFELDARLGGEFLAALGLGISAGYLARYAGRELAKLVPGIGQSVGAVWGASTSGATTYALGRAACAYFAALRGGGQVDAEAVRRAYGEAFSSAPKPLAAPLDTETPR</sequence>
<reference evidence="1 2" key="1">
    <citation type="submission" date="2018-05" db="EMBL/GenBank/DDBJ databases">
        <title>Genomic Encyclopedia of Type Strains, Phase IV (KMG-IV): sequencing the most valuable type-strain genomes for metagenomic binning, comparative biology and taxonomic classification.</title>
        <authorList>
            <person name="Goeker M."/>
        </authorList>
    </citation>
    <scope>NUCLEOTIDE SEQUENCE [LARGE SCALE GENOMIC DNA]</scope>
    <source>
        <strain evidence="1 2">DSM 23606</strain>
    </source>
</reference>
<dbReference type="OrthoDB" id="417988at2"/>
<dbReference type="AlphaFoldDB" id="A0A317MWC3"/>
<dbReference type="Gene3D" id="3.40.50.300">
    <property type="entry name" value="P-loop containing nucleotide triphosphate hydrolases"/>
    <property type="match status" value="1"/>
</dbReference>
<evidence type="ECO:0000313" key="2">
    <source>
        <dbReference type="Proteomes" id="UP000246569"/>
    </source>
</evidence>
<name>A0A317MWC3_9GAMM</name>
<dbReference type="InterPro" id="IPR027417">
    <property type="entry name" value="P-loop_NTPase"/>
</dbReference>
<evidence type="ECO:0000313" key="1">
    <source>
        <dbReference type="EMBL" id="PWV63175.1"/>
    </source>
</evidence>